<accession>A0A3A4ZLA9</accession>
<sequence length="109" mass="12573">MKTDARTLYVVETEENTHVVFGIVARSDSFFSFSLSVDYRRTLNVVVTKVEETDSEILLTEENSHTLKVYPLTEDNYNTVKNSLIGQYSWKDFISIAHKRGFKLVEEST</sequence>
<name>A0A3A4ZLA9_UNCKA</name>
<dbReference type="EMBL" id="QZJF01000008">
    <property type="protein sequence ID" value="RJR27667.1"/>
    <property type="molecule type" value="Genomic_DNA"/>
</dbReference>
<evidence type="ECO:0000313" key="1">
    <source>
        <dbReference type="EMBL" id="RJR27667.1"/>
    </source>
</evidence>
<comment type="caution">
    <text evidence="1">The sequence shown here is derived from an EMBL/GenBank/DDBJ whole genome shotgun (WGS) entry which is preliminary data.</text>
</comment>
<reference evidence="1 2" key="1">
    <citation type="journal article" date="2017" name="ISME J.">
        <title>Energy and carbon metabolisms in a deep terrestrial subsurface fluid microbial community.</title>
        <authorList>
            <person name="Momper L."/>
            <person name="Jungbluth S.P."/>
            <person name="Lee M.D."/>
            <person name="Amend J.P."/>
        </authorList>
    </citation>
    <scope>NUCLEOTIDE SEQUENCE [LARGE SCALE GENOMIC DNA]</scope>
    <source>
        <strain evidence="1">SURF_46</strain>
    </source>
</reference>
<dbReference type="Proteomes" id="UP000265540">
    <property type="component" value="Unassembled WGS sequence"/>
</dbReference>
<proteinExistence type="predicted"/>
<organism evidence="1 2">
    <name type="scientific">candidate division WWE3 bacterium</name>
    <dbReference type="NCBI Taxonomy" id="2053526"/>
    <lineage>
        <taxon>Bacteria</taxon>
        <taxon>Katanobacteria</taxon>
    </lineage>
</organism>
<protein>
    <submittedName>
        <fullName evidence="1">Uncharacterized protein</fullName>
    </submittedName>
</protein>
<evidence type="ECO:0000313" key="2">
    <source>
        <dbReference type="Proteomes" id="UP000265540"/>
    </source>
</evidence>
<gene>
    <name evidence="1" type="ORF">C4561_01820</name>
</gene>
<dbReference type="AlphaFoldDB" id="A0A3A4ZLA9"/>